<evidence type="ECO:0000313" key="2">
    <source>
        <dbReference type="Proteomes" id="UP001210678"/>
    </source>
</evidence>
<dbReference type="Gene3D" id="1.25.40.10">
    <property type="entry name" value="Tetratricopeptide repeat domain"/>
    <property type="match status" value="2"/>
</dbReference>
<dbReference type="SUPFAM" id="SSF48452">
    <property type="entry name" value="TPR-like"/>
    <property type="match status" value="1"/>
</dbReference>
<dbReference type="EMBL" id="JAQLOI010000001">
    <property type="protein sequence ID" value="MDB1123702.1"/>
    <property type="molecule type" value="Genomic_DNA"/>
</dbReference>
<gene>
    <name evidence="1" type="ORF">PGX00_08545</name>
</gene>
<keyword evidence="2" id="KW-1185">Reference proteome</keyword>
<dbReference type="Proteomes" id="UP001210678">
    <property type="component" value="Unassembled WGS sequence"/>
</dbReference>
<dbReference type="Pfam" id="PF13176">
    <property type="entry name" value="TPR_7"/>
    <property type="match status" value="1"/>
</dbReference>
<dbReference type="Pfam" id="PF13429">
    <property type="entry name" value="TPR_15"/>
    <property type="match status" value="1"/>
</dbReference>
<dbReference type="RefSeq" id="WP_272135263.1">
    <property type="nucleotide sequence ID" value="NZ_JAQLOI010000001.1"/>
</dbReference>
<name>A0ABT4YQ78_9VIBR</name>
<sequence length="245" mass="27216">MRATFLFKKGDLNSSQAVLNGLSADVKKTPLLLKLQGLIYVKSGDYASAVSVYETRYEVIPGLDTAKELSSAYALNGQQQEAIDFLVSVIEKYPNKAKTLELKLASLLTSLDPTEAIERYETIITREPSNYLALNNLAWLLLEADKVDEAMMYAEQAYEYGGKRPQIADTYGYILLKGGETEKANDILKLVYADLKANPEVGLHYAESLIENNQINEAKTVLSKVVTEDLKLLELKGILENRLGN</sequence>
<proteinExistence type="predicted"/>
<protein>
    <submittedName>
        <fullName evidence="1">Tetratricopeptide repeat protein</fullName>
    </submittedName>
</protein>
<organism evidence="1 2">
    <name type="scientific">Vibrio algarum</name>
    <dbReference type="NCBI Taxonomy" id="3020714"/>
    <lineage>
        <taxon>Bacteria</taxon>
        <taxon>Pseudomonadati</taxon>
        <taxon>Pseudomonadota</taxon>
        <taxon>Gammaproteobacteria</taxon>
        <taxon>Vibrionales</taxon>
        <taxon>Vibrionaceae</taxon>
        <taxon>Vibrio</taxon>
    </lineage>
</organism>
<comment type="caution">
    <text evidence="1">The sequence shown here is derived from an EMBL/GenBank/DDBJ whole genome shotgun (WGS) entry which is preliminary data.</text>
</comment>
<reference evidence="1 2" key="1">
    <citation type="submission" date="2023-01" db="EMBL/GenBank/DDBJ databases">
        <title>Vibrio sp. KJ40-1 sp.nov, isolated from marine algae.</title>
        <authorList>
            <person name="Butt M."/>
            <person name="Kim J.M.J."/>
            <person name="Jeon C.O.C."/>
        </authorList>
    </citation>
    <scope>NUCLEOTIDE SEQUENCE [LARGE SCALE GENOMIC DNA]</scope>
    <source>
        <strain evidence="1 2">KJ40-1</strain>
    </source>
</reference>
<accession>A0ABT4YQ78</accession>
<dbReference type="InterPro" id="IPR019734">
    <property type="entry name" value="TPR_rpt"/>
</dbReference>
<dbReference type="InterPro" id="IPR011990">
    <property type="entry name" value="TPR-like_helical_dom_sf"/>
</dbReference>
<dbReference type="Pfam" id="PF13174">
    <property type="entry name" value="TPR_6"/>
    <property type="match status" value="1"/>
</dbReference>
<evidence type="ECO:0000313" key="1">
    <source>
        <dbReference type="EMBL" id="MDB1123702.1"/>
    </source>
</evidence>